<sequence>LPPSQPGLSPEDGDRCSLAGRYCVAGPDCDAFFPCNTEQEYSSKNYSSIGGGNTDEFIYKGCYFGRGAIQISYNYNYGQFQRFLFEQGLDIDLLNEPNLLITKRDPPLAIMASLWFYMTPQPPKPAMHDIII</sequence>
<dbReference type="AlphaFoldDB" id="A0A915JWJ1"/>
<evidence type="ECO:0000313" key="2">
    <source>
        <dbReference type="Proteomes" id="UP000887565"/>
    </source>
</evidence>
<dbReference type="CDD" id="cd00325">
    <property type="entry name" value="chitinase_GH19"/>
    <property type="match status" value="1"/>
</dbReference>
<keyword evidence="2" id="KW-1185">Reference proteome</keyword>
<dbReference type="GO" id="GO:0004568">
    <property type="term" value="F:chitinase activity"/>
    <property type="evidence" value="ECO:0007669"/>
    <property type="project" value="InterPro"/>
</dbReference>
<dbReference type="WBParaSite" id="nRc.2.0.1.t30443-RA">
    <property type="protein sequence ID" value="nRc.2.0.1.t30443-RA"/>
    <property type="gene ID" value="nRc.2.0.1.g30443"/>
</dbReference>
<dbReference type="PANTHER" id="PTHR47836:SF2">
    <property type="entry name" value="GLYCOSIDE HYDROLASE FAMILY 19 CATALYTIC DOMAIN-CONTAINING PROTEIN"/>
    <property type="match status" value="1"/>
</dbReference>
<dbReference type="SUPFAM" id="SSF53955">
    <property type="entry name" value="Lysozyme-like"/>
    <property type="match status" value="1"/>
</dbReference>
<dbReference type="Gene3D" id="1.10.530.10">
    <property type="match status" value="1"/>
</dbReference>
<dbReference type="Gene3D" id="3.30.20.10">
    <property type="entry name" value="Endochitinase, domain 2"/>
    <property type="match status" value="1"/>
</dbReference>
<name>A0A915JWJ1_ROMCU</name>
<dbReference type="GO" id="GO:0006032">
    <property type="term" value="P:chitin catabolic process"/>
    <property type="evidence" value="ECO:0007669"/>
    <property type="project" value="InterPro"/>
</dbReference>
<dbReference type="Proteomes" id="UP000887565">
    <property type="component" value="Unplaced"/>
</dbReference>
<evidence type="ECO:0000259" key="1">
    <source>
        <dbReference type="Pfam" id="PF00182"/>
    </source>
</evidence>
<accession>A0A915JWJ1</accession>
<dbReference type="Pfam" id="PF00182">
    <property type="entry name" value="Glyco_hydro_19"/>
    <property type="match status" value="1"/>
</dbReference>
<organism evidence="2 3">
    <name type="scientific">Romanomermis culicivorax</name>
    <name type="common">Nematode worm</name>
    <dbReference type="NCBI Taxonomy" id="13658"/>
    <lineage>
        <taxon>Eukaryota</taxon>
        <taxon>Metazoa</taxon>
        <taxon>Ecdysozoa</taxon>
        <taxon>Nematoda</taxon>
        <taxon>Enoplea</taxon>
        <taxon>Dorylaimia</taxon>
        <taxon>Mermithida</taxon>
        <taxon>Mermithoidea</taxon>
        <taxon>Mermithidae</taxon>
        <taxon>Romanomermis</taxon>
    </lineage>
</organism>
<dbReference type="InterPro" id="IPR023346">
    <property type="entry name" value="Lysozyme-like_dom_sf"/>
</dbReference>
<dbReference type="InterPro" id="IPR000726">
    <property type="entry name" value="Glyco_hydro_19_cat"/>
</dbReference>
<evidence type="ECO:0000313" key="3">
    <source>
        <dbReference type="WBParaSite" id="nRc.2.0.1.t30443-RA"/>
    </source>
</evidence>
<feature type="domain" description="Glycoside hydrolase family 19 catalytic" evidence="1">
    <location>
        <begin position="35"/>
        <end position="132"/>
    </location>
</feature>
<dbReference type="PANTHER" id="PTHR47836">
    <property type="entry name" value="PROTEIN CBG09520-RELATED"/>
    <property type="match status" value="1"/>
</dbReference>
<reference evidence="3" key="1">
    <citation type="submission" date="2022-11" db="UniProtKB">
        <authorList>
            <consortium name="WormBaseParasite"/>
        </authorList>
    </citation>
    <scope>IDENTIFICATION</scope>
</reference>
<protein>
    <submittedName>
        <fullName evidence="3">Glycoside hydrolase family 19 catalytic domain-containing protein</fullName>
    </submittedName>
</protein>
<proteinExistence type="predicted"/>
<dbReference type="GO" id="GO:0016998">
    <property type="term" value="P:cell wall macromolecule catabolic process"/>
    <property type="evidence" value="ECO:0007669"/>
    <property type="project" value="InterPro"/>
</dbReference>